<dbReference type="PANTHER" id="PTHR32089">
    <property type="entry name" value="METHYL-ACCEPTING CHEMOTAXIS PROTEIN MCPB"/>
    <property type="match status" value="1"/>
</dbReference>
<evidence type="ECO:0000256" key="1">
    <source>
        <dbReference type="ARBA" id="ARBA00023224"/>
    </source>
</evidence>
<dbReference type="PANTHER" id="PTHR32089:SF112">
    <property type="entry name" value="LYSOZYME-LIKE PROTEIN-RELATED"/>
    <property type="match status" value="1"/>
</dbReference>
<feature type="region of interest" description="Disordered" evidence="3">
    <location>
        <begin position="1"/>
        <end position="27"/>
    </location>
</feature>
<dbReference type="SMART" id="SM00283">
    <property type="entry name" value="MA"/>
    <property type="match status" value="1"/>
</dbReference>
<dbReference type="Gene3D" id="1.10.287.950">
    <property type="entry name" value="Methyl-accepting chemotaxis protein"/>
    <property type="match status" value="1"/>
</dbReference>
<proteinExistence type="predicted"/>
<keyword evidence="6" id="KW-1185">Reference proteome</keyword>
<name>A0A841T3T9_9BACL</name>
<sequence length="405" mass="44262">MTNPQLSPIQNHAVGRKEAPSAAGQKELSWPVEEAAVGWTSGQETFHPLRMAEWIRNCPLIAPNQACSEVIALFRQRADLECAVVTDRSHRPLGLVMKHRFFRSIGSKFGTALYADKPISVLMDIRPLTAELDTTPQELIDLALTRNEETLYDAVILTTDGLTAGILTAGDLLGMSRLLQREASDRQLRTVRGAESMIGRIAAAIGMVTATAETSLVSGERLAEIAEQGRSELEQMLKLYRQWAETAVRQEASARGLLDHARETLGITDLIAELADRCHLLAMNAQIEAARAGEHGRGFSVVAQEVRTLAEQTKQSAERINVQLRGMAEAAEATADAVRESKKGSEAGVQRVQNAETTFERLWLLSSDNRAAAANLTEAAKEADMTTDQMKRQLAKLISQLLGSK</sequence>
<dbReference type="PROSITE" id="PS50111">
    <property type="entry name" value="CHEMOTAXIS_TRANSDUC_2"/>
    <property type="match status" value="1"/>
</dbReference>
<feature type="compositionally biased region" description="Polar residues" evidence="3">
    <location>
        <begin position="1"/>
        <end position="10"/>
    </location>
</feature>
<dbReference type="GO" id="GO:0016020">
    <property type="term" value="C:membrane"/>
    <property type="evidence" value="ECO:0007669"/>
    <property type="project" value="InterPro"/>
</dbReference>
<keyword evidence="1 2" id="KW-0807">Transducer</keyword>
<evidence type="ECO:0000313" key="6">
    <source>
        <dbReference type="Proteomes" id="UP000574133"/>
    </source>
</evidence>
<dbReference type="GO" id="GO:0007165">
    <property type="term" value="P:signal transduction"/>
    <property type="evidence" value="ECO:0007669"/>
    <property type="project" value="UniProtKB-KW"/>
</dbReference>
<dbReference type="Pfam" id="PF00015">
    <property type="entry name" value="MCPsignal"/>
    <property type="match status" value="1"/>
</dbReference>
<dbReference type="InterPro" id="IPR046342">
    <property type="entry name" value="CBS_dom_sf"/>
</dbReference>
<dbReference type="EMBL" id="JACJVN010000008">
    <property type="protein sequence ID" value="MBB6676004.1"/>
    <property type="molecule type" value="Genomic_DNA"/>
</dbReference>
<reference evidence="5 6" key="1">
    <citation type="submission" date="2020-08" db="EMBL/GenBank/DDBJ databases">
        <title>Cohnella phylogeny.</title>
        <authorList>
            <person name="Dunlap C."/>
        </authorList>
    </citation>
    <scope>NUCLEOTIDE SEQUENCE [LARGE SCALE GENOMIC DNA]</scope>
    <source>
        <strain evidence="5 6">DSM 103658</strain>
    </source>
</reference>
<dbReference type="SUPFAM" id="SSF54631">
    <property type="entry name" value="CBS-domain pair"/>
    <property type="match status" value="1"/>
</dbReference>
<evidence type="ECO:0000256" key="2">
    <source>
        <dbReference type="PROSITE-ProRule" id="PRU00284"/>
    </source>
</evidence>
<gene>
    <name evidence="5" type="ORF">H4Q31_01535</name>
</gene>
<dbReference type="Proteomes" id="UP000574133">
    <property type="component" value="Unassembled WGS sequence"/>
</dbReference>
<comment type="caution">
    <text evidence="5">The sequence shown here is derived from an EMBL/GenBank/DDBJ whole genome shotgun (WGS) entry which is preliminary data.</text>
</comment>
<dbReference type="SUPFAM" id="SSF58104">
    <property type="entry name" value="Methyl-accepting chemotaxis protein (MCP) signaling domain"/>
    <property type="match status" value="1"/>
</dbReference>
<dbReference type="RefSeq" id="WP_185177312.1">
    <property type="nucleotide sequence ID" value="NZ_CBCSEP010000012.1"/>
</dbReference>
<evidence type="ECO:0000313" key="5">
    <source>
        <dbReference type="EMBL" id="MBB6676004.1"/>
    </source>
</evidence>
<dbReference type="AlphaFoldDB" id="A0A841T3T9"/>
<organism evidence="5 6">
    <name type="scientific">Cohnella lubricantis</name>
    <dbReference type="NCBI Taxonomy" id="2163172"/>
    <lineage>
        <taxon>Bacteria</taxon>
        <taxon>Bacillati</taxon>
        <taxon>Bacillota</taxon>
        <taxon>Bacilli</taxon>
        <taxon>Bacillales</taxon>
        <taxon>Paenibacillaceae</taxon>
        <taxon>Cohnella</taxon>
    </lineage>
</organism>
<protein>
    <recommendedName>
        <fullName evidence="4">Methyl-accepting transducer domain-containing protein</fullName>
    </recommendedName>
</protein>
<accession>A0A841T3T9</accession>
<evidence type="ECO:0000259" key="4">
    <source>
        <dbReference type="PROSITE" id="PS50111"/>
    </source>
</evidence>
<dbReference type="Gene3D" id="3.10.580.10">
    <property type="entry name" value="CBS-domain"/>
    <property type="match status" value="1"/>
</dbReference>
<feature type="domain" description="Methyl-accepting transducer" evidence="4">
    <location>
        <begin position="182"/>
        <end position="398"/>
    </location>
</feature>
<dbReference type="InterPro" id="IPR004089">
    <property type="entry name" value="MCPsignal_dom"/>
</dbReference>
<evidence type="ECO:0000256" key="3">
    <source>
        <dbReference type="SAM" id="MobiDB-lite"/>
    </source>
</evidence>